<dbReference type="EMBL" id="VZSF01005194">
    <property type="protein sequence ID" value="NWY55772.1"/>
    <property type="molecule type" value="Genomic_DNA"/>
</dbReference>
<feature type="compositionally biased region" description="Basic residues" evidence="3">
    <location>
        <begin position="2207"/>
        <end position="2225"/>
    </location>
</feature>
<dbReference type="Proteomes" id="UP000557271">
    <property type="component" value="Unassembled WGS sequence"/>
</dbReference>
<feature type="compositionally biased region" description="Basic and acidic residues" evidence="3">
    <location>
        <begin position="1435"/>
        <end position="1451"/>
    </location>
</feature>
<feature type="compositionally biased region" description="Basic and acidic residues" evidence="3">
    <location>
        <begin position="2029"/>
        <end position="2040"/>
    </location>
</feature>
<dbReference type="Pfam" id="PF16687">
    <property type="entry name" value="ELYS-bb"/>
    <property type="match status" value="1"/>
</dbReference>
<feature type="compositionally biased region" description="Polar residues" evidence="3">
    <location>
        <begin position="1322"/>
        <end position="1336"/>
    </location>
</feature>
<dbReference type="OrthoDB" id="20729at2759"/>
<reference evidence="6 7" key="1">
    <citation type="submission" date="2019-09" db="EMBL/GenBank/DDBJ databases">
        <title>Bird 10,000 Genomes (B10K) Project - Family phase.</title>
        <authorList>
            <person name="Zhang G."/>
        </authorList>
    </citation>
    <scope>NUCLEOTIDE SEQUENCE [LARGE SCALE GENOMIC DNA]</scope>
    <source>
        <strain evidence="6">B10K-UC-030-51</strain>
    </source>
</reference>
<evidence type="ECO:0000256" key="2">
    <source>
        <dbReference type="ARBA" id="ARBA00023242"/>
    </source>
</evidence>
<keyword evidence="2" id="KW-0539">Nucleus</keyword>
<feature type="region of interest" description="Disordered" evidence="3">
    <location>
        <begin position="1608"/>
        <end position="1665"/>
    </location>
</feature>
<feature type="compositionally biased region" description="Basic and acidic residues" evidence="3">
    <location>
        <begin position="2098"/>
        <end position="2108"/>
    </location>
</feature>
<dbReference type="InterPro" id="IPR052620">
    <property type="entry name" value="ELYS/MEL-28_NucAsmblyFactor"/>
</dbReference>
<feature type="compositionally biased region" description="Polar residues" evidence="3">
    <location>
        <begin position="1645"/>
        <end position="1663"/>
    </location>
</feature>
<feature type="region of interest" description="Disordered" evidence="3">
    <location>
        <begin position="1356"/>
        <end position="1402"/>
    </location>
</feature>
<name>A0A7K7FEM3_CHIMN</name>
<comment type="caution">
    <text evidence="6">The sequence shown here is derived from an EMBL/GenBank/DDBJ whole genome shotgun (WGS) entry which is preliminary data.</text>
</comment>
<accession>A0A7K7FEM3</accession>
<feature type="compositionally biased region" description="Basic and acidic residues" evidence="3">
    <location>
        <begin position="2005"/>
        <end position="2020"/>
    </location>
</feature>
<feature type="region of interest" description="Disordered" evidence="3">
    <location>
        <begin position="2176"/>
        <end position="2264"/>
    </location>
</feature>
<feature type="compositionally biased region" description="Basic and acidic residues" evidence="3">
    <location>
        <begin position="2250"/>
        <end position="2264"/>
    </location>
</feature>
<feature type="region of interest" description="Disordered" evidence="3">
    <location>
        <begin position="1882"/>
        <end position="1901"/>
    </location>
</feature>
<comment type="subcellular location">
    <subcellularLocation>
        <location evidence="1">Nucleus</location>
    </subcellularLocation>
</comment>
<sequence>MRDLTAQVTSSLLQFPEVTLEALGEDEITLDSVLSGKFSGGENGLAWLACGPQLEVVNSMTGERLSAYRFSGVNEQPPTVRVVREFSWQKRTGLLVGLEEAEGSVLCLYDLGISRVVKAVVLPGRVTAIEPITNHGGASVSTQHLHQSLRWLFGVAVVATDVGHLLLVDLCLDDLSCSQNEIEASDLEVVTRIPGEVPQRRETVTREGRHLSFQLQSPSGTSVSTLCYISRSNQLAVGFADGYLSLWNMKTLKREHHSQLEGGRIPVYVVTFQEPENDPRNCCYLWAVQSTQESEGDVLSLHLLQLVFGERKRLASGQVMYEGLEYCDERYSLDLTGGVFPLRGQTSSTKLLSCQTVEKFRNHVDREDSVNEVISPDTSVSIFSWQVKTYGQGKPSTYLGVFDINRWYHAQMPDSLRPEEFLQDCPYFALWSLDTVVNVTSPKLLLDILVHERSLSRGVPPSYPPPEQFFNPSTYNFDGTCLLNSGVVHMTCTGFQKETLNFLKKSGPLINEAIRDSYNRCLVAGLLSPRLVDVQPSSLSQEEQVEAVLSAAVQTGSLELLTGYIKHWTSEEQTSSAANLRFVLEWTWNKVISTKEEFDQICVPLFDGSCHFIDPQTLQSLQHCQLLLSNLSTVLNCFLTEAQELTEKGFAELTNKQVITGLISLYAQVVIWFCRSGLLPEGLDDDMHLSRPFYNYRLIQSYYTGHRQKLERLSRGKWDPDCLMIDGMLSQLGDEVERLWQRDEGGTGKYPPASLHALLDLYLLESIEENYKHAITIYLLLDIMHSFPNKTETSIDSFPTAFAIPWGLVKLVQGFWLLDHNDYENSLVLLFHPATTKTVSWQHMRIIKSLMCQGEHRQALRYIQMMKPSISSSSEVQLFLTVLLSNRCMVEAWGLLQQHTTKLNIEQLLKHMYETCQEMGLMEDLLKLPFTDTEQDCLEKFLRTNAGVQNHEFLLVHHLQRANYTPALQLNQSMKVNLMNDRDPRLRERAVVRNSILDQYGKILPRVQRKLAVERAKPYHLPSLVLREVSRPKPLSTVTKQANAGNVHTRATFISNVLSKIGEVWEGSEQKTGFSPGGRPRATEPPATTHPFPDVELRDAFVGTPVTKSSQKCSRLLDLVVRPVPSCSPARGGSWQSPCGASTSFMASSPLRLNMHGSISQKKFSGASELNLLETPLVVKRAKVLATTASGFPGFTPQSILRSSLRTTPLATPSASPGRSVTPPLRAKEPRISFREENSNAKWTVGVSWAVVNDFSMTEDDKALSGPSSERHHGVVEDAWSESRDQPTQFTESNPENDHAEMEESSESIPGDGLEKMDVSKENSNFSARSDQTTLEYQDAKSPGDFEDDVIFIAAKPANSSTEETVGFQEWEKEEGSEMVEDKPSRMEQPDSPELGKEAGFVEESSAECLTLAEDRKLMFKAAEAATSGTASEGEANHQESEMSSSSEEKAIPVAPNPQLSESPEADSESVISILDSEDVISTHSENHLEGKCADLPKERNHEAAEVEENVPFPREELTVSNNIPKTEDMNVIEDSAVEAQTSEAALETSPYDELQPSGNLQYSYDTIEQQFACDLHDDKDGECDAAEGDGELFIPQSNFTLVLEGEEGEGEIGDPTLVDASKPVGPTTEEKPVHSSGDGENQEHVTNSVSTVTSDQESQNIAESLPYVPEPIKVAIAENLLDVIKDTRSKEFTSEVVEQSIHETIGKKVTRFQKAKAPLTTVPEGVEDETGVHQVEYVSTPRTRTRGQLRRSPSIPSAVSQQLLNADKPFLLGLSPRRSTRRTKEVSETSIVQTEENASDEQIPVMTVTPRRGRKPKPTNLEKTASSLSGEQMSVGTQPVAVTPKRGLKKAKEAAAEVLEEANEETSLVEGSIAVSAASKRTRGGNISAGDQGSGQIDADRKIKTAVSPSRSGRKLKRIHLQFTENIVEDQEVQPRDKVLSPVPAKRGRRRKMSSSEVLENSDLGLSKSSFPQTEFKLPATPRRSARKGAQNLLSETESLSTQEDIHSGGKAEILDTPRRSTRRIPHAKPEKKDTHEQTPARPNEQLTTPSTTARTGRRGRKRRSVLEESAGEEAFAQGPGGSPLLLEGINPPGLDETSRTSTDRITRTRSRKTAAHQKLPVEENESFLFSPPLTKLTKKFTAEEADHPVQLKDLEPGLSSQFVFSPPLLRSRRKNASSISRIVKEPELPTKEEEDTKSAESVGKQKLKRGRTAKSKMKKASRITKKEGSWSPPPVEIKFISPFGSPVDGRKNKEKETAEAAEKTLRKNKKRLSNFPKPVVRRKML</sequence>
<gene>
    <name evidence="6" type="primary">Ahctf1</name>
    <name evidence="6" type="ORF">CHIMIN_R06509</name>
</gene>
<dbReference type="Pfam" id="PF13934">
    <property type="entry name" value="ELYS"/>
    <property type="match status" value="1"/>
</dbReference>
<keyword evidence="7" id="KW-1185">Reference proteome</keyword>
<dbReference type="InterPro" id="IPR032040">
    <property type="entry name" value="ELYS-bb"/>
</dbReference>
<feature type="region of interest" description="Disordered" evidence="3">
    <location>
        <begin position="1068"/>
        <end position="1093"/>
    </location>
</feature>
<feature type="compositionally biased region" description="Basic and acidic residues" evidence="3">
    <location>
        <begin position="2184"/>
        <end position="2200"/>
    </location>
</feature>
<feature type="compositionally biased region" description="Polar residues" evidence="3">
    <location>
        <begin position="1993"/>
        <end position="2004"/>
    </location>
</feature>
<evidence type="ECO:0000256" key="1">
    <source>
        <dbReference type="ARBA" id="ARBA00004123"/>
    </source>
</evidence>
<evidence type="ECO:0000313" key="6">
    <source>
        <dbReference type="EMBL" id="NWY55772.1"/>
    </source>
</evidence>
<feature type="region of interest" description="Disordered" evidence="3">
    <location>
        <begin position="1260"/>
        <end position="1342"/>
    </location>
</feature>
<dbReference type="GO" id="GO:0005634">
    <property type="term" value="C:nucleus"/>
    <property type="evidence" value="ECO:0007669"/>
    <property type="project" value="UniProtKB-SubCell"/>
</dbReference>
<organism evidence="6 7">
    <name type="scientific">Chionis minor</name>
    <name type="common">Black-faced sheathbill</name>
    <dbReference type="NCBI Taxonomy" id="227182"/>
    <lineage>
        <taxon>Eukaryota</taxon>
        <taxon>Metazoa</taxon>
        <taxon>Chordata</taxon>
        <taxon>Craniata</taxon>
        <taxon>Vertebrata</taxon>
        <taxon>Euteleostomi</taxon>
        <taxon>Archelosauria</taxon>
        <taxon>Archosauria</taxon>
        <taxon>Dinosauria</taxon>
        <taxon>Saurischia</taxon>
        <taxon>Theropoda</taxon>
        <taxon>Coelurosauria</taxon>
        <taxon>Aves</taxon>
        <taxon>Neognathae</taxon>
        <taxon>Neoaves</taxon>
        <taxon>Charadriiformes</taxon>
        <taxon>Chionididae</taxon>
        <taxon>Chionis</taxon>
    </lineage>
</organism>
<feature type="domain" description="ELYS beta-propeller" evidence="5">
    <location>
        <begin position="1"/>
        <end position="489"/>
    </location>
</feature>
<evidence type="ECO:0000259" key="5">
    <source>
        <dbReference type="Pfam" id="PF16687"/>
    </source>
</evidence>
<feature type="region of interest" description="Disordered" evidence="3">
    <location>
        <begin position="1932"/>
        <end position="2128"/>
    </location>
</feature>
<dbReference type="PANTHER" id="PTHR21583:SF8">
    <property type="entry name" value="PROTEIN ELYS"/>
    <property type="match status" value="1"/>
</dbReference>
<dbReference type="InterPro" id="IPR025151">
    <property type="entry name" value="ELYS_dom"/>
</dbReference>
<proteinExistence type="predicted"/>
<feature type="domain" description="ELYS-like" evidence="4">
    <location>
        <begin position="722"/>
        <end position="944"/>
    </location>
</feature>
<evidence type="ECO:0000256" key="3">
    <source>
        <dbReference type="SAM" id="MobiDB-lite"/>
    </source>
</evidence>
<feature type="compositionally biased region" description="Basic and acidic residues" evidence="3">
    <location>
        <begin position="1260"/>
        <end position="1285"/>
    </location>
</feature>
<feature type="region of interest" description="Disordered" evidence="3">
    <location>
        <begin position="1777"/>
        <end position="1838"/>
    </location>
</feature>
<protein>
    <submittedName>
        <fullName evidence="6">ELYS protein</fullName>
    </submittedName>
</protein>
<feature type="compositionally biased region" description="Basic and acidic residues" evidence="3">
    <location>
        <begin position="1370"/>
        <end position="1397"/>
    </location>
</feature>
<feature type="compositionally biased region" description="Basic and acidic residues" evidence="3">
    <location>
        <begin position="1485"/>
        <end position="1505"/>
    </location>
</feature>
<evidence type="ECO:0000313" key="7">
    <source>
        <dbReference type="Proteomes" id="UP000557271"/>
    </source>
</evidence>
<feature type="region of interest" description="Disordered" evidence="3">
    <location>
        <begin position="1424"/>
        <end position="1530"/>
    </location>
</feature>
<dbReference type="PANTHER" id="PTHR21583">
    <property type="entry name" value="ELYS PROTEIN"/>
    <property type="match status" value="1"/>
</dbReference>
<feature type="compositionally biased region" description="Low complexity" evidence="3">
    <location>
        <begin position="1424"/>
        <end position="1434"/>
    </location>
</feature>
<feature type="compositionally biased region" description="Polar residues" evidence="3">
    <location>
        <begin position="1822"/>
        <end position="1838"/>
    </location>
</feature>
<feature type="non-terminal residue" evidence="6">
    <location>
        <position position="1"/>
    </location>
</feature>
<evidence type="ECO:0000259" key="4">
    <source>
        <dbReference type="Pfam" id="PF13934"/>
    </source>
</evidence>
<feature type="region of interest" description="Disordered" evidence="3">
    <location>
        <begin position="1540"/>
        <end position="1559"/>
    </location>
</feature>
<feature type="non-terminal residue" evidence="6">
    <location>
        <position position="2287"/>
    </location>
</feature>